<feature type="binding site" evidence="5">
    <location>
        <position position="227"/>
    </location>
    <ligand>
        <name>Mg(2+)</name>
        <dbReference type="ChEBI" id="CHEBI:18420"/>
        <label>1</label>
    </ligand>
</feature>
<dbReference type="InterPro" id="IPR017459">
    <property type="entry name" value="Glycosyl_Trfase_fam3_N_dom"/>
</dbReference>
<dbReference type="Gene3D" id="3.40.1030.10">
    <property type="entry name" value="Nucleoside phosphorylase/phosphoribosyltransferase catalytic domain"/>
    <property type="match status" value="1"/>
</dbReference>
<dbReference type="NCBIfam" id="TIGR01245">
    <property type="entry name" value="trpD"/>
    <property type="match status" value="1"/>
</dbReference>
<keyword evidence="5" id="KW-0479">Metal-binding</keyword>
<organism evidence="8 9">
    <name type="scientific">Streptomyces glaucus</name>
    <dbReference type="NCBI Taxonomy" id="284029"/>
    <lineage>
        <taxon>Bacteria</taxon>
        <taxon>Bacillati</taxon>
        <taxon>Actinomycetota</taxon>
        <taxon>Actinomycetes</taxon>
        <taxon>Kitasatosporales</taxon>
        <taxon>Streptomycetaceae</taxon>
        <taxon>Streptomyces</taxon>
    </lineage>
</organism>
<accession>A0ABP5X7M9</accession>
<comment type="caution">
    <text evidence="8">The sequence shown here is derived from an EMBL/GenBank/DDBJ whole genome shotgun (WGS) entry which is preliminary data.</text>
</comment>
<evidence type="ECO:0000313" key="9">
    <source>
        <dbReference type="Proteomes" id="UP001500460"/>
    </source>
</evidence>
<keyword evidence="2 5" id="KW-0808">Transferase</keyword>
<dbReference type="HAMAP" id="MF_00211">
    <property type="entry name" value="TrpD"/>
    <property type="match status" value="1"/>
</dbReference>
<feature type="binding site" evidence="5">
    <location>
        <begin position="91"/>
        <end position="94"/>
    </location>
    <ligand>
        <name>5-phospho-alpha-D-ribose 1-diphosphate</name>
        <dbReference type="ChEBI" id="CHEBI:58017"/>
    </ligand>
</feature>
<dbReference type="GO" id="GO:0016757">
    <property type="term" value="F:glycosyltransferase activity"/>
    <property type="evidence" value="ECO:0007669"/>
    <property type="project" value="UniProtKB-KW"/>
</dbReference>
<gene>
    <name evidence="8" type="primary">trpD_1</name>
    <name evidence="5" type="synonym">trpD</name>
    <name evidence="8" type="ORF">GCM10010421_39940</name>
</gene>
<keyword evidence="3 5" id="KW-0822">Tryptophan biosynthesis</keyword>
<dbReference type="EMBL" id="BAAATK010000026">
    <property type="protein sequence ID" value="GAA2444721.1"/>
    <property type="molecule type" value="Genomic_DNA"/>
</dbReference>
<feature type="binding site" evidence="5">
    <location>
        <begin position="84"/>
        <end position="85"/>
    </location>
    <ligand>
        <name>5-phospho-alpha-D-ribose 1-diphosphate</name>
        <dbReference type="ChEBI" id="CHEBI:58017"/>
    </ligand>
</feature>
<feature type="binding site" evidence="5">
    <location>
        <position position="112"/>
    </location>
    <ligand>
        <name>anthranilate</name>
        <dbReference type="ChEBI" id="CHEBI:16567"/>
        <label>1</label>
    </ligand>
</feature>
<feature type="domain" description="Glycosyl transferase family 3 N-terminal" evidence="7">
    <location>
        <begin position="5"/>
        <end position="64"/>
    </location>
</feature>
<evidence type="ECO:0000256" key="2">
    <source>
        <dbReference type="ARBA" id="ARBA00022679"/>
    </source>
</evidence>
<dbReference type="InterPro" id="IPR005940">
    <property type="entry name" value="Anthranilate_Pribosyl_Tfrase"/>
</dbReference>
<keyword evidence="5" id="KW-0460">Magnesium</keyword>
<evidence type="ECO:0000256" key="5">
    <source>
        <dbReference type="HAMAP-Rule" id="MF_00211"/>
    </source>
</evidence>
<dbReference type="Pfam" id="PF00591">
    <property type="entry name" value="Glycos_transf_3"/>
    <property type="match status" value="1"/>
</dbReference>
<comment type="caution">
    <text evidence="5">Lacks conserved residue(s) required for the propagation of feature annotation.</text>
</comment>
<keyword evidence="5" id="KW-0028">Amino-acid biosynthesis</keyword>
<dbReference type="Proteomes" id="UP001500460">
    <property type="component" value="Unassembled WGS sequence"/>
</dbReference>
<feature type="binding site" evidence="5">
    <location>
        <begin position="109"/>
        <end position="117"/>
    </location>
    <ligand>
        <name>5-phospho-alpha-D-ribose 1-diphosphate</name>
        <dbReference type="ChEBI" id="CHEBI:58017"/>
    </ligand>
</feature>
<evidence type="ECO:0000259" key="7">
    <source>
        <dbReference type="Pfam" id="PF02885"/>
    </source>
</evidence>
<dbReference type="InterPro" id="IPR000312">
    <property type="entry name" value="Glycosyl_Trfase_fam3"/>
</dbReference>
<evidence type="ECO:0000313" key="8">
    <source>
        <dbReference type="EMBL" id="GAA2444721.1"/>
    </source>
</evidence>
<dbReference type="Pfam" id="PF02885">
    <property type="entry name" value="Glycos_trans_3N"/>
    <property type="match status" value="1"/>
</dbReference>
<comment type="similarity">
    <text evidence="5">Belongs to the anthranilate phosphoribosyltransferase family.</text>
</comment>
<feature type="binding site" evidence="5">
    <location>
        <position position="227"/>
    </location>
    <ligand>
        <name>Mg(2+)</name>
        <dbReference type="ChEBI" id="CHEBI:18420"/>
        <label>2</label>
    </ligand>
</feature>
<dbReference type="PANTHER" id="PTHR43285:SF2">
    <property type="entry name" value="ANTHRANILATE PHOSPHORIBOSYLTRANSFERASE"/>
    <property type="match status" value="1"/>
</dbReference>
<keyword evidence="9" id="KW-1185">Reference proteome</keyword>
<dbReference type="InterPro" id="IPR035902">
    <property type="entry name" value="Nuc_phospho_transferase"/>
</dbReference>
<feature type="binding site" evidence="5">
    <location>
        <position position="167"/>
    </location>
    <ligand>
        <name>anthranilate</name>
        <dbReference type="ChEBI" id="CHEBI:16567"/>
        <label>2</label>
    </ligand>
</feature>
<keyword evidence="1 5" id="KW-0328">Glycosyltransferase</keyword>
<keyword evidence="4 5" id="KW-0057">Aromatic amino acid biosynthesis</keyword>
<protein>
    <recommendedName>
        <fullName evidence="5">Anthranilate phosphoribosyltransferase</fullName>
        <ecNumber evidence="5">2.4.2.18</ecNumber>
    </recommendedName>
</protein>
<comment type="pathway">
    <text evidence="5">Amino-acid biosynthesis; L-tryptophan biosynthesis; L-tryptophan from chorismate: step 2/5.</text>
</comment>
<feature type="binding site" evidence="5">
    <location>
        <position position="81"/>
    </location>
    <ligand>
        <name>anthranilate</name>
        <dbReference type="ChEBI" id="CHEBI:16567"/>
        <label>1</label>
    </ligand>
</feature>
<feature type="binding site" evidence="5">
    <location>
        <position position="81"/>
    </location>
    <ligand>
        <name>5-phospho-alpha-D-ribose 1-diphosphate</name>
        <dbReference type="ChEBI" id="CHEBI:58017"/>
    </ligand>
</feature>
<reference evidence="9" key="1">
    <citation type="journal article" date="2019" name="Int. J. Syst. Evol. Microbiol.">
        <title>The Global Catalogue of Microorganisms (GCM) 10K type strain sequencing project: providing services to taxonomists for standard genome sequencing and annotation.</title>
        <authorList>
            <consortium name="The Broad Institute Genomics Platform"/>
            <consortium name="The Broad Institute Genome Sequencing Center for Infectious Disease"/>
            <person name="Wu L."/>
            <person name="Ma J."/>
        </authorList>
    </citation>
    <scope>NUCLEOTIDE SEQUENCE [LARGE SCALE GENOMIC DNA]</scope>
    <source>
        <strain evidence="9">JCM 6922</strain>
    </source>
</reference>
<dbReference type="InterPro" id="IPR036320">
    <property type="entry name" value="Glycosyl_Trfase_fam3_N_dom_sf"/>
</dbReference>
<dbReference type="EC" id="2.4.2.18" evidence="5"/>
<feature type="binding site" evidence="5">
    <location>
        <position position="93"/>
    </location>
    <ligand>
        <name>Mg(2+)</name>
        <dbReference type="ChEBI" id="CHEBI:18420"/>
        <label>1</label>
    </ligand>
</feature>
<comment type="cofactor">
    <cofactor evidence="5">
        <name>Mg(2+)</name>
        <dbReference type="ChEBI" id="CHEBI:18420"/>
    </cofactor>
    <text evidence="5">Binds 2 magnesium ions per monomer.</text>
</comment>
<feature type="binding site" evidence="5">
    <location>
        <position position="226"/>
    </location>
    <ligand>
        <name>Mg(2+)</name>
        <dbReference type="ChEBI" id="CHEBI:18420"/>
        <label>2</label>
    </ligand>
</feature>
<dbReference type="PANTHER" id="PTHR43285">
    <property type="entry name" value="ANTHRANILATE PHOSPHORIBOSYLTRANSFERASE"/>
    <property type="match status" value="1"/>
</dbReference>
<evidence type="ECO:0000256" key="4">
    <source>
        <dbReference type="ARBA" id="ARBA00023141"/>
    </source>
</evidence>
<comment type="function">
    <text evidence="5">Catalyzes the transfer of the phosphoribosyl group of 5-phosphorylribose-1-pyrophosphate (PRPP) to anthranilate to yield N-(5'-phosphoribosyl)-anthranilate (PRA).</text>
</comment>
<evidence type="ECO:0000256" key="3">
    <source>
        <dbReference type="ARBA" id="ARBA00022822"/>
    </source>
</evidence>
<sequence>MGTFKEFLAKTADGHPLTRQEAADAFTAMTTGEATPSQIGAFLMALRVRGETVDEITGAATSLRGRMRTVTAPVGAVDIVGTGGDASGSYNISTCAGLIVAGVGVPVAKHGNRALSSRSGATDVLSALGVRTDLSPAEVEHCISAAGIGFMHAPNHHPALRHVAPTRVELATRTVFNILGPLLNPARVRHHLVGVYSRHWVEPLAQVLGELGSTHALVVHGSDGLDEVTTTGPTYVAELVDGVVKTFEITPGEAGIRTARPEELRGGTPAQNATSLRAVLDRAQGPYRDIAVLNAAAALLAASHVTDFRQGVALAAESIDSGRARERLSALIEASNANVTEDA</sequence>
<dbReference type="SUPFAM" id="SSF52418">
    <property type="entry name" value="Nucleoside phosphorylase/phosphoribosyltransferase catalytic domain"/>
    <property type="match status" value="1"/>
</dbReference>
<proteinExistence type="inferred from homology"/>
<comment type="subunit">
    <text evidence="5">Homodimer.</text>
</comment>
<dbReference type="SUPFAM" id="SSF47648">
    <property type="entry name" value="Nucleoside phosphorylase/phosphoribosyltransferase N-terminal domain"/>
    <property type="match status" value="1"/>
</dbReference>
<name>A0ABP5X7M9_9ACTN</name>
<feature type="binding site" evidence="5">
    <location>
        <position position="121"/>
    </location>
    <ligand>
        <name>5-phospho-alpha-D-ribose 1-diphosphate</name>
        <dbReference type="ChEBI" id="CHEBI:58017"/>
    </ligand>
</feature>
<evidence type="ECO:0000259" key="6">
    <source>
        <dbReference type="Pfam" id="PF00591"/>
    </source>
</evidence>
<feature type="domain" description="Glycosyl transferase family 3" evidence="6">
    <location>
        <begin position="76"/>
        <end position="324"/>
    </location>
</feature>
<dbReference type="Gene3D" id="1.20.970.10">
    <property type="entry name" value="Transferase, Pyrimidine Nucleoside Phosphorylase, Chain C"/>
    <property type="match status" value="1"/>
</dbReference>
<dbReference type="RefSeq" id="WP_344605334.1">
    <property type="nucleotide sequence ID" value="NZ_BAAATK010000026.1"/>
</dbReference>
<feature type="binding site" evidence="5">
    <location>
        <position position="89"/>
    </location>
    <ligand>
        <name>5-phospho-alpha-D-ribose 1-diphosphate</name>
        <dbReference type="ChEBI" id="CHEBI:58017"/>
    </ligand>
</feature>
<comment type="catalytic activity">
    <reaction evidence="5">
        <text>N-(5-phospho-beta-D-ribosyl)anthranilate + diphosphate = 5-phospho-alpha-D-ribose 1-diphosphate + anthranilate</text>
        <dbReference type="Rhea" id="RHEA:11768"/>
        <dbReference type="ChEBI" id="CHEBI:16567"/>
        <dbReference type="ChEBI" id="CHEBI:18277"/>
        <dbReference type="ChEBI" id="CHEBI:33019"/>
        <dbReference type="ChEBI" id="CHEBI:58017"/>
        <dbReference type="EC" id="2.4.2.18"/>
    </reaction>
</comment>
<evidence type="ECO:0000256" key="1">
    <source>
        <dbReference type="ARBA" id="ARBA00022676"/>
    </source>
</evidence>